<name>A0A318MRP6_9BIFI</name>
<evidence type="ECO:0000256" key="2">
    <source>
        <dbReference type="ARBA" id="ARBA00023125"/>
    </source>
</evidence>
<keyword evidence="3" id="KW-0804">Transcription</keyword>
<organism evidence="5 6">
    <name type="scientific">Bifidobacterium asteroides</name>
    <dbReference type="NCBI Taxonomy" id="1684"/>
    <lineage>
        <taxon>Bacteria</taxon>
        <taxon>Bacillati</taxon>
        <taxon>Actinomycetota</taxon>
        <taxon>Actinomycetes</taxon>
        <taxon>Bifidobacteriales</taxon>
        <taxon>Bifidobacteriaceae</taxon>
        <taxon>Bifidobacterium</taxon>
    </lineage>
</organism>
<dbReference type="InterPro" id="IPR046335">
    <property type="entry name" value="LacI/GalR-like_sensor"/>
</dbReference>
<dbReference type="InterPro" id="IPR010982">
    <property type="entry name" value="Lambda_DNA-bd_dom_sf"/>
</dbReference>
<dbReference type="EMBL" id="QGLK01000005">
    <property type="protein sequence ID" value="PXY86681.1"/>
    <property type="molecule type" value="Genomic_DNA"/>
</dbReference>
<evidence type="ECO:0000256" key="1">
    <source>
        <dbReference type="ARBA" id="ARBA00023015"/>
    </source>
</evidence>
<sequence length="357" mass="38943">MKQATIADVARRAGVSISTVSNMFNHPEKLSPDTRKAVSEAISDLGYVRNRYASALAGQKEPVFGLLVTGLDHGLPLGIANGAYEAAKKAGFDLLIASADNDYVINDHYIDFFQGIQMSGLILTPRPKNHWKPGYKLSVPSVITDYLGSPNDGCFVGADNIRVGVLAIKHAANLHRHHLAVVTSSDDIQTLYLRMQGMREEIRNYPEMILESIDAYDWRDPKAGYEIGKQLASRQQQDRPDFIIGMTDVLAAGVIEGILSTGCSVPEDIAVMGCDGNPMAWCGSMPLTSIVPTGFDIGVQAVHLLLDEINSEHHQHSTIVNPVHLLIRESTIGRQAHNDAAKNLALINSSIHQPLHR</sequence>
<feature type="domain" description="HTH lacI-type" evidence="4">
    <location>
        <begin position="4"/>
        <end position="58"/>
    </location>
</feature>
<dbReference type="PANTHER" id="PTHR30146:SF109">
    <property type="entry name" value="HTH-TYPE TRANSCRIPTIONAL REGULATOR GALS"/>
    <property type="match status" value="1"/>
</dbReference>
<dbReference type="Gene3D" id="1.10.260.40">
    <property type="entry name" value="lambda repressor-like DNA-binding domains"/>
    <property type="match status" value="1"/>
</dbReference>
<accession>A0A318MRP6</accession>
<dbReference type="Pfam" id="PF00356">
    <property type="entry name" value="LacI"/>
    <property type="match status" value="1"/>
</dbReference>
<dbReference type="SMART" id="SM00354">
    <property type="entry name" value="HTH_LACI"/>
    <property type="match status" value="1"/>
</dbReference>
<evidence type="ECO:0000313" key="6">
    <source>
        <dbReference type="Proteomes" id="UP000248128"/>
    </source>
</evidence>
<dbReference type="OrthoDB" id="37081at2"/>
<evidence type="ECO:0000259" key="4">
    <source>
        <dbReference type="PROSITE" id="PS50932"/>
    </source>
</evidence>
<dbReference type="RefSeq" id="WP_110413503.1">
    <property type="nucleotide sequence ID" value="NZ_QGLK01000005.1"/>
</dbReference>
<dbReference type="CDD" id="cd01392">
    <property type="entry name" value="HTH_LacI"/>
    <property type="match status" value="1"/>
</dbReference>
<dbReference type="Gene3D" id="3.40.50.2300">
    <property type="match status" value="2"/>
</dbReference>
<evidence type="ECO:0000313" key="5">
    <source>
        <dbReference type="EMBL" id="PXY86681.1"/>
    </source>
</evidence>
<dbReference type="InterPro" id="IPR000843">
    <property type="entry name" value="HTH_LacI"/>
</dbReference>
<reference evidence="5 6" key="1">
    <citation type="submission" date="2018-05" db="EMBL/GenBank/DDBJ databases">
        <title>Reference genomes for bee gut microbiota database.</title>
        <authorList>
            <person name="Ellegaard K.M."/>
        </authorList>
    </citation>
    <scope>NUCLEOTIDE SEQUENCE [LARGE SCALE GENOMIC DNA]</scope>
    <source>
        <strain evidence="5 6">ESL0199</strain>
    </source>
</reference>
<dbReference type="GO" id="GO:0000976">
    <property type="term" value="F:transcription cis-regulatory region binding"/>
    <property type="evidence" value="ECO:0007669"/>
    <property type="project" value="TreeGrafter"/>
</dbReference>
<dbReference type="Proteomes" id="UP000248128">
    <property type="component" value="Unassembled WGS sequence"/>
</dbReference>
<dbReference type="GO" id="GO:0003700">
    <property type="term" value="F:DNA-binding transcription factor activity"/>
    <property type="evidence" value="ECO:0007669"/>
    <property type="project" value="TreeGrafter"/>
</dbReference>
<protein>
    <submittedName>
        <fullName evidence="5">LacI family transcriptional regulator</fullName>
    </submittedName>
</protein>
<evidence type="ECO:0000256" key="3">
    <source>
        <dbReference type="ARBA" id="ARBA00023163"/>
    </source>
</evidence>
<keyword evidence="2" id="KW-0238">DNA-binding</keyword>
<dbReference type="Pfam" id="PF13377">
    <property type="entry name" value="Peripla_BP_3"/>
    <property type="match status" value="1"/>
</dbReference>
<proteinExistence type="predicted"/>
<dbReference type="CDD" id="cd06267">
    <property type="entry name" value="PBP1_LacI_sugar_binding-like"/>
    <property type="match status" value="1"/>
</dbReference>
<comment type="caution">
    <text evidence="5">The sequence shown here is derived from an EMBL/GenBank/DDBJ whole genome shotgun (WGS) entry which is preliminary data.</text>
</comment>
<dbReference type="SUPFAM" id="SSF47413">
    <property type="entry name" value="lambda repressor-like DNA-binding domains"/>
    <property type="match status" value="1"/>
</dbReference>
<dbReference type="InterPro" id="IPR028082">
    <property type="entry name" value="Peripla_BP_I"/>
</dbReference>
<dbReference type="SUPFAM" id="SSF53822">
    <property type="entry name" value="Periplasmic binding protein-like I"/>
    <property type="match status" value="1"/>
</dbReference>
<keyword evidence="1" id="KW-0805">Transcription regulation</keyword>
<dbReference type="PROSITE" id="PS50932">
    <property type="entry name" value="HTH_LACI_2"/>
    <property type="match status" value="1"/>
</dbReference>
<dbReference type="AlphaFoldDB" id="A0A318MRP6"/>
<dbReference type="PANTHER" id="PTHR30146">
    <property type="entry name" value="LACI-RELATED TRANSCRIPTIONAL REPRESSOR"/>
    <property type="match status" value="1"/>
</dbReference>
<gene>
    <name evidence="5" type="ORF">DKK74_07665</name>
</gene>